<dbReference type="SUPFAM" id="SSF51735">
    <property type="entry name" value="NAD(P)-binding Rossmann-fold domains"/>
    <property type="match status" value="1"/>
</dbReference>
<dbReference type="PANTHER" id="PTHR24321">
    <property type="entry name" value="DEHYDROGENASES, SHORT CHAIN"/>
    <property type="match status" value="1"/>
</dbReference>
<dbReference type="EMBL" id="QUSZ01006760">
    <property type="protein sequence ID" value="RHY04666.1"/>
    <property type="molecule type" value="Genomic_DNA"/>
</dbReference>
<evidence type="ECO:0000313" key="6">
    <source>
        <dbReference type="EMBL" id="RHY05095.1"/>
    </source>
</evidence>
<dbReference type="FunFam" id="3.40.50.720:FF:000084">
    <property type="entry name" value="Short-chain dehydrogenase reductase"/>
    <property type="match status" value="1"/>
</dbReference>
<evidence type="ECO:0000313" key="16">
    <source>
        <dbReference type="Proteomes" id="UP000265716"/>
    </source>
</evidence>
<dbReference type="InterPro" id="IPR036291">
    <property type="entry name" value="NAD(P)-bd_dom_sf"/>
</dbReference>
<evidence type="ECO:0000313" key="11">
    <source>
        <dbReference type="EMBL" id="RHZ23609.1"/>
    </source>
</evidence>
<dbReference type="EMBL" id="QUTB01004402">
    <property type="protein sequence ID" value="RHY62265.1"/>
    <property type="molecule type" value="Genomic_DNA"/>
</dbReference>
<evidence type="ECO:0000313" key="15">
    <source>
        <dbReference type="Proteomes" id="UP000265427"/>
    </source>
</evidence>
<sequence length="267" mass="28336">MAILQYSEQLANMTQQPKRAKSDNEATPVAIVTGGSKGIGEACVEKLLSQGYDVYNLDIVPSKVGNFVEVDVGRVADVEAAIASIATQTGRIDVLVANAGVYLSANIEDTTEEALDRIISINIKGAYAAVRAVLPSMKEQKKGSIILMSSDQAFVGKKTSFAYNLSKCALASMTRTTALDYASFNIRANAVCPGTIDTPLYRREINLWAETSGTPVEAIHQSMGSLQPLNRVGLPVEVANLVAFLASDEASFITGSLHSVDGGFVAQ</sequence>
<keyword evidence="21" id="KW-1185">Reference proteome</keyword>
<dbReference type="InterPro" id="IPR002347">
    <property type="entry name" value="SDR_fam"/>
</dbReference>
<evidence type="ECO:0000256" key="2">
    <source>
        <dbReference type="ARBA" id="ARBA00023002"/>
    </source>
</evidence>
<evidence type="ECO:0000313" key="10">
    <source>
        <dbReference type="EMBL" id="RHY94428.1"/>
    </source>
</evidence>
<evidence type="ECO:0000313" key="17">
    <source>
        <dbReference type="Proteomes" id="UP000266239"/>
    </source>
</evidence>
<evidence type="ECO:0008006" key="26">
    <source>
        <dbReference type="Google" id="ProtNLM"/>
    </source>
</evidence>
<dbReference type="PRINTS" id="PR00081">
    <property type="entry name" value="GDHRDH"/>
</dbReference>
<evidence type="ECO:0000313" key="21">
    <source>
        <dbReference type="Proteomes" id="UP000284702"/>
    </source>
</evidence>
<dbReference type="Proteomes" id="UP000266239">
    <property type="component" value="Unassembled WGS sequence"/>
</dbReference>
<dbReference type="Proteomes" id="UP000283543">
    <property type="component" value="Unassembled WGS sequence"/>
</dbReference>
<evidence type="ECO:0000313" key="22">
    <source>
        <dbReference type="Proteomes" id="UP000285430"/>
    </source>
</evidence>
<evidence type="ECO:0000313" key="25">
    <source>
        <dbReference type="Proteomes" id="UP000469452"/>
    </source>
</evidence>
<comment type="similarity">
    <text evidence="1">Belongs to the short-chain dehydrogenases/reductases (SDR) family.</text>
</comment>
<dbReference type="GeneID" id="20812018"/>
<dbReference type="EMBL" id="QUTI01014739">
    <property type="protein sequence ID" value="RLO11942.1"/>
    <property type="molecule type" value="Genomic_DNA"/>
</dbReference>
<evidence type="ECO:0000256" key="1">
    <source>
        <dbReference type="ARBA" id="ARBA00006484"/>
    </source>
</evidence>
<reference evidence="4 25" key="5">
    <citation type="submission" date="2019-06" db="EMBL/GenBank/DDBJ databases">
        <title>Genomics analysis of Aphanomyces spp. identifies a new class of oomycete effector associated with host adaptation.</title>
        <authorList>
            <person name="Gaulin E."/>
        </authorList>
    </citation>
    <scope>NUCLEOTIDE SEQUENCE [LARGE SCALE GENOMIC DNA]</scope>
    <source>
        <strain evidence="4 25">E</strain>
    </source>
</reference>
<dbReference type="Proteomes" id="UP000266643">
    <property type="component" value="Unassembled WGS sequence"/>
</dbReference>
<dbReference type="AlphaFoldDB" id="W4G7J7"/>
<protein>
    <recommendedName>
        <fullName evidence="26">Oxidoreductase</fullName>
    </recommendedName>
</protein>
<dbReference type="CDD" id="cd05233">
    <property type="entry name" value="SDR_c"/>
    <property type="match status" value="1"/>
</dbReference>
<reference evidence="13 19" key="2">
    <citation type="journal article" date="2018" name="J. Invertebr. Pathol.">
        <title>New genotyping method for the causative agent of crayfish plague (Aphanomyces astaci) based on whole genome data.</title>
        <authorList>
            <person name="Minardi D."/>
            <person name="Studholme D.J."/>
            <person name="van der Giezen M."/>
            <person name="Pretto T."/>
            <person name="Oidtmann B."/>
        </authorList>
    </citation>
    <scope>NUCLEOTIDE SEQUENCE [LARGE SCALE GENOMIC DNA]</scope>
    <source>
        <strain evidence="13 19">KB13</strain>
    </source>
</reference>
<dbReference type="EMBL" id="QUTG01002844">
    <property type="protein sequence ID" value="RHY94428.1"/>
    <property type="molecule type" value="Genomic_DNA"/>
</dbReference>
<dbReference type="EMBL" id="QUTF01011621">
    <property type="protein sequence ID" value="RHZ27710.1"/>
    <property type="molecule type" value="Genomic_DNA"/>
</dbReference>
<evidence type="ECO:0000313" key="23">
    <source>
        <dbReference type="Proteomes" id="UP000285712"/>
    </source>
</evidence>
<evidence type="ECO:0000313" key="3">
    <source>
        <dbReference type="EMBL" id="ETV75620.1"/>
    </source>
</evidence>
<reference evidence="3" key="1">
    <citation type="submission" date="2013-12" db="EMBL/GenBank/DDBJ databases">
        <title>The Genome Sequence of Aphanomyces astaci APO3.</title>
        <authorList>
            <consortium name="The Broad Institute Genomics Platform"/>
            <person name="Russ C."/>
            <person name="Tyler B."/>
            <person name="van West P."/>
            <person name="Dieguez-Uribeondo J."/>
            <person name="Young S.K."/>
            <person name="Zeng Q."/>
            <person name="Gargeya S."/>
            <person name="Fitzgerald M."/>
            <person name="Abouelleil A."/>
            <person name="Alvarado L."/>
            <person name="Chapman S.B."/>
            <person name="Gainer-Dewar J."/>
            <person name="Goldberg J."/>
            <person name="Griggs A."/>
            <person name="Gujja S."/>
            <person name="Hansen M."/>
            <person name="Howarth C."/>
            <person name="Imamovic A."/>
            <person name="Ireland A."/>
            <person name="Larimer J."/>
            <person name="McCowan C."/>
            <person name="Murphy C."/>
            <person name="Pearson M."/>
            <person name="Poon T.W."/>
            <person name="Priest M."/>
            <person name="Roberts A."/>
            <person name="Saif S."/>
            <person name="Shea T."/>
            <person name="Sykes S."/>
            <person name="Wortman J."/>
            <person name="Nusbaum C."/>
            <person name="Birren B."/>
        </authorList>
    </citation>
    <scope>NUCLEOTIDE SEQUENCE [LARGE SCALE GENOMIC DNA]</scope>
    <source>
        <strain evidence="3">APO3</strain>
    </source>
</reference>
<dbReference type="EMBL" id="QUTD01001300">
    <property type="protein sequence ID" value="RHY78146.1"/>
    <property type="molecule type" value="Genomic_DNA"/>
</dbReference>
<dbReference type="EMBL" id="QUTC01005925">
    <property type="protein sequence ID" value="RHY54991.1"/>
    <property type="molecule type" value="Genomic_DNA"/>
</dbReference>
<evidence type="ECO:0000313" key="7">
    <source>
        <dbReference type="EMBL" id="RHY54991.1"/>
    </source>
</evidence>
<dbReference type="Gene3D" id="3.40.50.720">
    <property type="entry name" value="NAD(P)-binding Rossmann-like Domain"/>
    <property type="match status" value="1"/>
</dbReference>
<dbReference type="EMBL" id="KI913139">
    <property type="protein sequence ID" value="ETV75620.1"/>
    <property type="molecule type" value="Genomic_DNA"/>
</dbReference>
<evidence type="ECO:0000313" key="19">
    <source>
        <dbReference type="Proteomes" id="UP000275652"/>
    </source>
</evidence>
<dbReference type="VEuPathDB" id="FungiDB:H257_10022"/>
<evidence type="ECO:0000313" key="20">
    <source>
        <dbReference type="Proteomes" id="UP000283543"/>
    </source>
</evidence>
<evidence type="ECO:0000313" key="14">
    <source>
        <dbReference type="EMBL" id="RQM22439.1"/>
    </source>
</evidence>
<name>W4G7J7_APHAT</name>
<reference evidence="15 16" key="4">
    <citation type="submission" date="2018-08" db="EMBL/GenBank/DDBJ databases">
        <title>Aphanomyces genome sequencing and annotation.</title>
        <authorList>
            <person name="Minardi D."/>
            <person name="Oidtmann B."/>
            <person name="Van Der Giezen M."/>
            <person name="Studholme D.J."/>
        </authorList>
    </citation>
    <scope>NUCLEOTIDE SEQUENCE [LARGE SCALE GENOMIC DNA]</scope>
    <source>
        <strain evidence="9 18">D2</strain>
        <strain evidence="11 22">Da</strain>
        <strain evidence="12 24">FDL457</strain>
        <strain evidence="5 15">Kv</strain>
        <strain evidence="7 16">SA</strain>
        <strain evidence="8 20">Si</strain>
        <strain evidence="10 23">Sv</strain>
        <strain evidence="6 17">Yx</strain>
    </source>
</reference>
<evidence type="ECO:0000313" key="18">
    <source>
        <dbReference type="Proteomes" id="UP000266643"/>
    </source>
</evidence>
<dbReference type="EMBL" id="MZMZ02003169">
    <property type="protein sequence ID" value="RQM22439.1"/>
    <property type="molecule type" value="Genomic_DNA"/>
</dbReference>
<dbReference type="PANTHER" id="PTHR24321:SF8">
    <property type="entry name" value="ESTRADIOL 17-BETA-DEHYDROGENASE 8-RELATED"/>
    <property type="match status" value="1"/>
</dbReference>
<dbReference type="EMBL" id="VJMI01004630">
    <property type="protein sequence ID" value="KAF0772470.1"/>
    <property type="molecule type" value="Genomic_DNA"/>
</dbReference>
<dbReference type="Proteomes" id="UP000286510">
    <property type="component" value="Unassembled WGS sequence"/>
</dbReference>
<dbReference type="OrthoDB" id="47007at2759"/>
<dbReference type="Proteomes" id="UP000265427">
    <property type="component" value="Unassembled WGS sequence"/>
</dbReference>
<keyword evidence="2" id="KW-0560">Oxidoreductase</keyword>
<dbReference type="EMBL" id="QUTH01002824">
    <property type="protein sequence ID" value="RHZ23609.1"/>
    <property type="molecule type" value="Genomic_DNA"/>
</dbReference>
<dbReference type="Proteomes" id="UP000469452">
    <property type="component" value="Unassembled WGS sequence"/>
</dbReference>
<evidence type="ECO:0000313" key="13">
    <source>
        <dbReference type="EMBL" id="RLO11942.1"/>
    </source>
</evidence>
<dbReference type="RefSeq" id="XP_009834751.1">
    <property type="nucleotide sequence ID" value="XM_009836449.1"/>
</dbReference>
<evidence type="ECO:0000313" key="24">
    <source>
        <dbReference type="Proteomes" id="UP000286510"/>
    </source>
</evidence>
<evidence type="ECO:0000313" key="5">
    <source>
        <dbReference type="EMBL" id="RHY04666.1"/>
    </source>
</evidence>
<dbReference type="Pfam" id="PF13561">
    <property type="entry name" value="adh_short_C2"/>
    <property type="match status" value="1"/>
</dbReference>
<evidence type="ECO:0000313" key="8">
    <source>
        <dbReference type="EMBL" id="RHY62265.1"/>
    </source>
</evidence>
<dbReference type="Proteomes" id="UP000265716">
    <property type="component" value="Unassembled WGS sequence"/>
</dbReference>
<evidence type="ECO:0000313" key="9">
    <source>
        <dbReference type="EMBL" id="RHY78146.1"/>
    </source>
</evidence>
<evidence type="ECO:0000313" key="12">
    <source>
        <dbReference type="EMBL" id="RHZ27710.1"/>
    </source>
</evidence>
<dbReference type="Proteomes" id="UP000275652">
    <property type="component" value="Unassembled WGS sequence"/>
</dbReference>
<dbReference type="Proteomes" id="UP000285430">
    <property type="component" value="Unassembled WGS sequence"/>
</dbReference>
<dbReference type="PRINTS" id="PR00080">
    <property type="entry name" value="SDRFAMILY"/>
</dbReference>
<gene>
    <name evidence="4" type="ORF">AaE_002291</name>
    <name evidence="14" type="ORF">B5M09_001878</name>
    <name evidence="6" type="ORF">DYB25_003335</name>
    <name evidence="12" type="ORF">DYB26_000034</name>
    <name evidence="13" type="ORF">DYB28_003969</name>
    <name evidence="9" type="ORF">DYB30_011526</name>
    <name evidence="8" type="ORF">DYB34_003812</name>
    <name evidence="10" type="ORF">DYB35_002668</name>
    <name evidence="5" type="ORF">DYB36_003026</name>
    <name evidence="11" type="ORF">DYB37_003850</name>
    <name evidence="7" type="ORF">DYB38_004042</name>
    <name evidence="3" type="ORF">H257_10022</name>
</gene>
<dbReference type="Proteomes" id="UP000285712">
    <property type="component" value="Unassembled WGS sequence"/>
</dbReference>
<dbReference type="Proteomes" id="UP000284702">
    <property type="component" value="Unassembled WGS sequence"/>
</dbReference>
<dbReference type="GO" id="GO:0016491">
    <property type="term" value="F:oxidoreductase activity"/>
    <property type="evidence" value="ECO:0007669"/>
    <property type="project" value="UniProtKB-KW"/>
</dbReference>
<dbReference type="STRING" id="112090.W4G7J7"/>
<proteinExistence type="inferred from homology"/>
<evidence type="ECO:0000313" key="4">
    <source>
        <dbReference type="EMBL" id="KAF0772470.1"/>
    </source>
</evidence>
<reference evidence="14 21" key="3">
    <citation type="submission" date="2018-07" db="EMBL/GenBank/DDBJ databases">
        <title>Annotation of Aphanomyces astaci genome assembly.</title>
        <authorList>
            <person name="Studholme D.J."/>
        </authorList>
    </citation>
    <scope>NUCLEOTIDE SEQUENCE [LARGE SCALE GENOMIC DNA]</scope>
    <source>
        <strain evidence="14">Pc</strain>
    </source>
</reference>
<accession>W4G7J7</accession>
<dbReference type="EMBL" id="QUTA01008001">
    <property type="protein sequence ID" value="RHY05095.1"/>
    <property type="molecule type" value="Genomic_DNA"/>
</dbReference>
<organism evidence="3">
    <name type="scientific">Aphanomyces astaci</name>
    <name type="common">Crayfish plague agent</name>
    <dbReference type="NCBI Taxonomy" id="112090"/>
    <lineage>
        <taxon>Eukaryota</taxon>
        <taxon>Sar</taxon>
        <taxon>Stramenopiles</taxon>
        <taxon>Oomycota</taxon>
        <taxon>Saprolegniomycetes</taxon>
        <taxon>Saprolegniales</taxon>
        <taxon>Verrucalvaceae</taxon>
        <taxon>Aphanomyces</taxon>
    </lineage>
</organism>